<feature type="compositionally biased region" description="Acidic residues" evidence="1">
    <location>
        <begin position="60"/>
        <end position="74"/>
    </location>
</feature>
<dbReference type="Proteomes" id="UP001498476">
    <property type="component" value="Unassembled WGS sequence"/>
</dbReference>
<proteinExistence type="predicted"/>
<feature type="non-terminal residue" evidence="2">
    <location>
        <position position="109"/>
    </location>
</feature>
<dbReference type="EMBL" id="JAZAVJ010000254">
    <property type="protein sequence ID" value="KAK7403295.1"/>
    <property type="molecule type" value="Genomic_DNA"/>
</dbReference>
<name>A0ABR1GNI3_9HYPO</name>
<feature type="region of interest" description="Disordered" evidence="1">
    <location>
        <begin position="1"/>
        <end position="109"/>
    </location>
</feature>
<reference evidence="2 3" key="1">
    <citation type="journal article" date="2025" name="Microbiol. Resour. Announc.">
        <title>Draft genome sequences for Neonectria magnoliae and Neonectria punicea, canker pathogens of Liriodendron tulipifera and Acer saccharum in West Virginia.</title>
        <authorList>
            <person name="Petronek H.M."/>
            <person name="Kasson M.T."/>
            <person name="Metheny A.M."/>
            <person name="Stauder C.M."/>
            <person name="Lovett B."/>
            <person name="Lynch S.C."/>
            <person name="Garnas J.R."/>
            <person name="Kasson L.R."/>
            <person name="Stajich J.E."/>
        </authorList>
    </citation>
    <scope>NUCLEOTIDE SEQUENCE [LARGE SCALE GENOMIC DNA]</scope>
    <source>
        <strain evidence="2 3">NRRL 64653</strain>
    </source>
</reference>
<organism evidence="2 3">
    <name type="scientific">Neonectria punicea</name>
    <dbReference type="NCBI Taxonomy" id="979145"/>
    <lineage>
        <taxon>Eukaryota</taxon>
        <taxon>Fungi</taxon>
        <taxon>Dikarya</taxon>
        <taxon>Ascomycota</taxon>
        <taxon>Pezizomycotina</taxon>
        <taxon>Sordariomycetes</taxon>
        <taxon>Hypocreomycetidae</taxon>
        <taxon>Hypocreales</taxon>
        <taxon>Nectriaceae</taxon>
        <taxon>Neonectria</taxon>
    </lineage>
</organism>
<accession>A0ABR1GNI3</accession>
<feature type="compositionally biased region" description="Basic and acidic residues" evidence="1">
    <location>
        <begin position="1"/>
        <end position="20"/>
    </location>
</feature>
<comment type="caution">
    <text evidence="2">The sequence shown here is derived from an EMBL/GenBank/DDBJ whole genome shotgun (WGS) entry which is preliminary data.</text>
</comment>
<gene>
    <name evidence="2" type="ORF">QQX98_010951</name>
</gene>
<evidence type="ECO:0000313" key="3">
    <source>
        <dbReference type="Proteomes" id="UP001498476"/>
    </source>
</evidence>
<protein>
    <submittedName>
        <fullName evidence="2">Uncharacterized protein</fullName>
    </submittedName>
</protein>
<feature type="compositionally biased region" description="Basic and acidic residues" evidence="1">
    <location>
        <begin position="75"/>
        <end position="84"/>
    </location>
</feature>
<evidence type="ECO:0000256" key="1">
    <source>
        <dbReference type="SAM" id="MobiDB-lite"/>
    </source>
</evidence>
<sequence length="109" mass="11988">MEHDKSPDERSHLDPRDKTTLVHRGTKRSFSEVEEVSLNETLPTSKDIKRSVSGASNADSDSEDGLVEENAVEEEGVHEVHEPSQKQTFPEANVPSEVQSFPEAGGFPS</sequence>
<evidence type="ECO:0000313" key="2">
    <source>
        <dbReference type="EMBL" id="KAK7403295.1"/>
    </source>
</evidence>
<keyword evidence="3" id="KW-1185">Reference proteome</keyword>